<reference evidence="2" key="1">
    <citation type="journal article" date="2014" name="Front. Microbiol.">
        <title>High frequency of phylogenetically diverse reductive dehalogenase-homologous genes in deep subseafloor sedimentary metagenomes.</title>
        <authorList>
            <person name="Kawai M."/>
            <person name="Futagami T."/>
            <person name="Toyoda A."/>
            <person name="Takaki Y."/>
            <person name="Nishi S."/>
            <person name="Hori S."/>
            <person name="Arai W."/>
            <person name="Tsubouchi T."/>
            <person name="Morono Y."/>
            <person name="Uchiyama I."/>
            <person name="Ito T."/>
            <person name="Fujiyama A."/>
            <person name="Inagaki F."/>
            <person name="Takami H."/>
        </authorList>
    </citation>
    <scope>NUCLEOTIDE SEQUENCE</scope>
    <source>
        <strain evidence="2">Expedition CK06-06</strain>
    </source>
</reference>
<dbReference type="AlphaFoldDB" id="X1LYI8"/>
<proteinExistence type="predicted"/>
<organism evidence="2">
    <name type="scientific">marine sediment metagenome</name>
    <dbReference type="NCBI Taxonomy" id="412755"/>
    <lineage>
        <taxon>unclassified sequences</taxon>
        <taxon>metagenomes</taxon>
        <taxon>ecological metagenomes</taxon>
    </lineage>
</organism>
<keyword evidence="1" id="KW-0812">Transmembrane</keyword>
<accession>X1LYI8</accession>
<name>X1LYI8_9ZZZZ</name>
<feature type="non-terminal residue" evidence="2">
    <location>
        <position position="57"/>
    </location>
</feature>
<keyword evidence="1" id="KW-0472">Membrane</keyword>
<dbReference type="EMBL" id="BARU01048790">
    <property type="protein sequence ID" value="GAH99193.1"/>
    <property type="molecule type" value="Genomic_DNA"/>
</dbReference>
<gene>
    <name evidence="2" type="ORF">S03H2_72290</name>
</gene>
<evidence type="ECO:0000256" key="1">
    <source>
        <dbReference type="SAM" id="Phobius"/>
    </source>
</evidence>
<feature type="transmembrane region" description="Helical" evidence="1">
    <location>
        <begin position="20"/>
        <end position="40"/>
    </location>
</feature>
<sequence>MAEKTVAVEDELAVKKAKTSIMWSWVVTVVLSLLLVPMMYSGFAREGKAGLGLFVSI</sequence>
<protein>
    <submittedName>
        <fullName evidence="2">Uncharacterized protein</fullName>
    </submittedName>
</protein>
<evidence type="ECO:0000313" key="2">
    <source>
        <dbReference type="EMBL" id="GAH99193.1"/>
    </source>
</evidence>
<comment type="caution">
    <text evidence="2">The sequence shown here is derived from an EMBL/GenBank/DDBJ whole genome shotgun (WGS) entry which is preliminary data.</text>
</comment>
<keyword evidence="1" id="KW-1133">Transmembrane helix</keyword>